<protein>
    <recommendedName>
        <fullName evidence="5">Aminopeptidase N</fullName>
        <ecNumber evidence="4">3.4.11.2</ecNumber>
    </recommendedName>
    <alternativeName>
        <fullName evidence="19">Microsomal aminopeptidase</fullName>
    </alternativeName>
</protein>
<dbReference type="FunFam" id="1.25.50.20:FF:000001">
    <property type="entry name" value="Aminopeptidase"/>
    <property type="match status" value="1"/>
</dbReference>
<accession>A0A182W7Y5</accession>
<dbReference type="PANTHER" id="PTHR11533:SF290">
    <property type="entry name" value="AMINOPEPTIDASE"/>
    <property type="match status" value="1"/>
</dbReference>
<keyword evidence="10 21" id="KW-0479">Metal-binding</keyword>
<dbReference type="EC" id="3.4.11.2" evidence="4"/>
<evidence type="ECO:0000256" key="22">
    <source>
        <dbReference type="PIRSR" id="PIRSR634016-4"/>
    </source>
</evidence>
<evidence type="ECO:0000256" key="21">
    <source>
        <dbReference type="PIRSR" id="PIRSR634016-3"/>
    </source>
</evidence>
<dbReference type="Gene3D" id="1.10.390.10">
    <property type="entry name" value="Neutral Protease Domain 2"/>
    <property type="match status" value="1"/>
</dbReference>
<dbReference type="Pfam" id="PF11838">
    <property type="entry name" value="ERAP1_C"/>
    <property type="match status" value="1"/>
</dbReference>
<dbReference type="InterPro" id="IPR045357">
    <property type="entry name" value="Aminopeptidase_N-like_N"/>
</dbReference>
<dbReference type="PRINTS" id="PR00756">
    <property type="entry name" value="ALADIPTASE"/>
</dbReference>
<keyword evidence="17" id="KW-0325">Glycoprotein</keyword>
<evidence type="ECO:0000256" key="6">
    <source>
        <dbReference type="ARBA" id="ARBA00022438"/>
    </source>
</evidence>
<feature type="binding site" evidence="21">
    <location>
        <position position="373"/>
    </location>
    <ligand>
        <name>Zn(2+)</name>
        <dbReference type="ChEBI" id="CHEBI:29105"/>
        <note>catalytic</note>
    </ligand>
</feature>
<evidence type="ECO:0000256" key="7">
    <source>
        <dbReference type="ARBA" id="ARBA00022475"/>
    </source>
</evidence>
<feature type="site" description="Transition state stabilizer" evidence="22">
    <location>
        <position position="459"/>
    </location>
</feature>
<dbReference type="Pfam" id="PF01433">
    <property type="entry name" value="Peptidase_M1"/>
    <property type="match status" value="1"/>
</dbReference>
<evidence type="ECO:0000256" key="8">
    <source>
        <dbReference type="ARBA" id="ARBA00022622"/>
    </source>
</evidence>
<dbReference type="GO" id="GO:0005737">
    <property type="term" value="C:cytoplasm"/>
    <property type="evidence" value="ECO:0007669"/>
    <property type="project" value="TreeGrafter"/>
</dbReference>
<comment type="subcellular location">
    <subcellularLocation>
        <location evidence="2">Cell membrane</location>
        <topology evidence="2">Lipid-anchor</topology>
        <topology evidence="2">GPI-anchor</topology>
    </subcellularLocation>
</comment>
<dbReference type="Gene3D" id="2.60.40.1910">
    <property type="match status" value="1"/>
</dbReference>
<dbReference type="GO" id="GO:0043171">
    <property type="term" value="P:peptide catabolic process"/>
    <property type="evidence" value="ECO:0007669"/>
    <property type="project" value="TreeGrafter"/>
</dbReference>
<evidence type="ECO:0000256" key="10">
    <source>
        <dbReference type="ARBA" id="ARBA00022723"/>
    </source>
</evidence>
<dbReference type="InterPro" id="IPR001930">
    <property type="entry name" value="Peptidase_M1"/>
</dbReference>
<keyword evidence="15" id="KW-0472">Membrane</keyword>
<keyword evidence="27" id="KW-1185">Reference proteome</keyword>
<sequence>MILSLNRNQYLFSYSSESMKWHRCKSAGCYASVQIVLQIVVVSLSLIHSNAQSQALNYRLPNQTYPLRYNIELTTRIHDATIGDDRFHFEGKVTIQLMAIGNSDATMDEITLNYRQISITHVKLWYIVQNDWENTILDDDNSFTLDPVREFVTIHSPEPLNGTYFLEIKYNGTLREDNGGFYRSSYRDNNGTIQWLATTQFSPTDARHIFPCYDEPGIRAPIALRVIHGRKYSVLSNTMPIDVRESILKGMAITTFPDTPKMPSYLLGIVVSDFTEITRPNYPRQQAYTRPTALSVPVANFIIEAGFKILETLEDFLQTSYILPKLSHVAIPDFSPGAMENYGIITYKEENFMFDPQTSPMKQKKKIATTVAHEIGHHYFGNYVSPAWWSYLWLKEGFARFFEYTASDVVFPEMEIAKMYTVDKMHNVFQTDSLSSSRPMTYYVNTQTEISNIFDDIAYDKGGSVLLMFYHTFGKAPFRDAMIHYLNSNALQSGTPEKLAEAMQITMFDTLTSDNLGFNASSLLRSWTEQAGYPILYISRSNDNCSLRIEQQRYLLKSNDTSNSTVKWIIPYNFATEKSPSFEDTTYAGWITEQNHIINPTNDLNWTCDEWIVLNKQQTSYYRVNYDTDLWQLIITALLQNNTVIHENNRAQLIDDALNNARSGRLLYEVPLQLLRYLSKEIDYIPWAAIDRNLGVLNMLMRGTNKYTMWHQYCLEFIEPTYVLMGMTSGSQDTLAKRMTREIVVSWACRVGSQSCLNTTASIVKEIAENPSKAADPDLREAIFCNGLRQASATVFDSIWQRMQSSQDQSYRSDLIRSLGCVENELLINRYLDTTISSNSSNYFNQERERVFMAVCRNGDLGIEIAMKFLLKNMDQVNLLYNKGNFGGRAISSIVRNIAQQVTNEAIHVQLQNLMEKLLQKELLRPSDMLQALEYSSENLMWIKERGGQISTWLDEQYPPPTPSTTTISTTLIYTPTRTTKVTPTDTTKTTRHNVFQTSTISTSTFMSTASVTSMNNSLQTNISTKITITSNFSTPSMNLITSTENYDNNGSSRLGHETFNTFCFIAFNIILFGMTL</sequence>
<dbReference type="Gene3D" id="2.60.40.1730">
    <property type="entry name" value="tricorn interacting facor f3 domain"/>
    <property type="match status" value="1"/>
</dbReference>
<feature type="active site" description="Proton acceptor" evidence="20">
    <location>
        <position position="374"/>
    </location>
</feature>
<evidence type="ECO:0000256" key="20">
    <source>
        <dbReference type="PIRSR" id="PIRSR634016-1"/>
    </source>
</evidence>
<dbReference type="InterPro" id="IPR034016">
    <property type="entry name" value="M1_APN-typ"/>
</dbReference>
<evidence type="ECO:0000256" key="3">
    <source>
        <dbReference type="ARBA" id="ARBA00010136"/>
    </source>
</evidence>
<evidence type="ECO:0000256" key="14">
    <source>
        <dbReference type="ARBA" id="ARBA00023049"/>
    </source>
</evidence>
<evidence type="ECO:0000256" key="11">
    <source>
        <dbReference type="ARBA" id="ARBA00022729"/>
    </source>
</evidence>
<keyword evidence="14" id="KW-0482">Metalloprotease</keyword>
<reference evidence="27" key="1">
    <citation type="submission" date="2013-03" db="EMBL/GenBank/DDBJ databases">
        <title>The Genome Sequence of Anopheles minimus MINIMUS1.</title>
        <authorList>
            <consortium name="The Broad Institute Genomics Platform"/>
            <person name="Neafsey D.E."/>
            <person name="Walton C."/>
            <person name="Walker B."/>
            <person name="Young S.K."/>
            <person name="Zeng Q."/>
            <person name="Gargeya S."/>
            <person name="Fitzgerald M."/>
            <person name="Haas B."/>
            <person name="Abouelleil A."/>
            <person name="Allen A.W."/>
            <person name="Alvarado L."/>
            <person name="Arachchi H.M."/>
            <person name="Berlin A.M."/>
            <person name="Chapman S.B."/>
            <person name="Gainer-Dewar J."/>
            <person name="Goldberg J."/>
            <person name="Griggs A."/>
            <person name="Gujja S."/>
            <person name="Hansen M."/>
            <person name="Howarth C."/>
            <person name="Imamovic A."/>
            <person name="Ireland A."/>
            <person name="Larimer J."/>
            <person name="McCowan C."/>
            <person name="Murphy C."/>
            <person name="Pearson M."/>
            <person name="Poon T.W."/>
            <person name="Priest M."/>
            <person name="Roberts A."/>
            <person name="Saif S."/>
            <person name="Shea T."/>
            <person name="Sisk P."/>
            <person name="Sykes S."/>
            <person name="Wortman J."/>
            <person name="Nusbaum C."/>
            <person name="Birren B."/>
        </authorList>
    </citation>
    <scope>NUCLEOTIDE SEQUENCE [LARGE SCALE GENOMIC DNA]</scope>
    <source>
        <strain evidence="27">MINIMUS1</strain>
    </source>
</reference>
<dbReference type="GO" id="GO:0006508">
    <property type="term" value="P:proteolysis"/>
    <property type="evidence" value="ECO:0007669"/>
    <property type="project" value="UniProtKB-KW"/>
</dbReference>
<proteinExistence type="inferred from homology"/>
<dbReference type="AlphaFoldDB" id="A0A182W7Y5"/>
<evidence type="ECO:0000256" key="18">
    <source>
        <dbReference type="ARBA" id="ARBA00023288"/>
    </source>
</evidence>
<keyword evidence="9" id="KW-0645">Protease</keyword>
<evidence type="ECO:0000259" key="25">
    <source>
        <dbReference type="Pfam" id="PF17900"/>
    </source>
</evidence>
<evidence type="ECO:0000256" key="9">
    <source>
        <dbReference type="ARBA" id="ARBA00022670"/>
    </source>
</evidence>
<keyword evidence="13 21" id="KW-0862">Zinc</keyword>
<keyword evidence="6" id="KW-0031">Aminopeptidase</keyword>
<dbReference type="FunFam" id="2.60.40.1910:FF:000008">
    <property type="entry name" value="Aminopeptidase"/>
    <property type="match status" value="1"/>
</dbReference>
<keyword evidence="12" id="KW-0378">Hydrolase</keyword>
<evidence type="ECO:0000256" key="13">
    <source>
        <dbReference type="ARBA" id="ARBA00022833"/>
    </source>
</evidence>
<evidence type="ECO:0000256" key="19">
    <source>
        <dbReference type="ARBA" id="ARBA00042613"/>
    </source>
</evidence>
<dbReference type="STRING" id="112268.A0A182W7Y5"/>
<dbReference type="InterPro" id="IPR024571">
    <property type="entry name" value="ERAP1-like_C_dom"/>
</dbReference>
<keyword evidence="7" id="KW-1003">Cell membrane</keyword>
<comment type="similarity">
    <text evidence="3">Belongs to the peptidase M1 family.</text>
</comment>
<evidence type="ECO:0000259" key="23">
    <source>
        <dbReference type="Pfam" id="PF01433"/>
    </source>
</evidence>
<dbReference type="SUPFAM" id="SSF55486">
    <property type="entry name" value="Metalloproteases ('zincins'), catalytic domain"/>
    <property type="match status" value="1"/>
</dbReference>
<dbReference type="InterPro" id="IPR027268">
    <property type="entry name" value="Peptidase_M4/M1_CTD_sf"/>
</dbReference>
<organism evidence="26 27">
    <name type="scientific">Anopheles minimus</name>
    <dbReference type="NCBI Taxonomy" id="112268"/>
    <lineage>
        <taxon>Eukaryota</taxon>
        <taxon>Metazoa</taxon>
        <taxon>Ecdysozoa</taxon>
        <taxon>Arthropoda</taxon>
        <taxon>Hexapoda</taxon>
        <taxon>Insecta</taxon>
        <taxon>Pterygota</taxon>
        <taxon>Neoptera</taxon>
        <taxon>Endopterygota</taxon>
        <taxon>Diptera</taxon>
        <taxon>Nematocera</taxon>
        <taxon>Culicoidea</taxon>
        <taxon>Culicidae</taxon>
        <taxon>Anophelinae</taxon>
        <taxon>Anopheles</taxon>
    </lineage>
</organism>
<dbReference type="PANTHER" id="PTHR11533">
    <property type="entry name" value="PROTEASE M1 ZINC METALLOPROTEASE"/>
    <property type="match status" value="1"/>
</dbReference>
<evidence type="ECO:0000256" key="5">
    <source>
        <dbReference type="ARBA" id="ARBA00015611"/>
    </source>
</evidence>
<dbReference type="SUPFAM" id="SSF63737">
    <property type="entry name" value="Leukotriene A4 hydrolase N-terminal domain"/>
    <property type="match status" value="1"/>
</dbReference>
<dbReference type="InterPro" id="IPR042097">
    <property type="entry name" value="Aminopeptidase_N-like_N_sf"/>
</dbReference>
<reference evidence="26" key="2">
    <citation type="submission" date="2020-05" db="UniProtKB">
        <authorList>
            <consortium name="EnsemblMetazoa"/>
        </authorList>
    </citation>
    <scope>IDENTIFICATION</scope>
    <source>
        <strain evidence="26">MINIMUS1</strain>
    </source>
</reference>
<feature type="binding site" evidence="21">
    <location>
        <position position="396"/>
    </location>
    <ligand>
        <name>Zn(2+)</name>
        <dbReference type="ChEBI" id="CHEBI:29105"/>
        <note>catalytic</note>
    </ligand>
</feature>
<dbReference type="InterPro" id="IPR014782">
    <property type="entry name" value="Peptidase_M1_dom"/>
</dbReference>
<dbReference type="GO" id="GO:0016285">
    <property type="term" value="F:alanyl aminopeptidase activity"/>
    <property type="evidence" value="ECO:0007669"/>
    <property type="project" value="UniProtKB-EC"/>
</dbReference>
<evidence type="ECO:0000313" key="26">
    <source>
        <dbReference type="EnsemblMetazoa" id="AMIN006458-PA"/>
    </source>
</evidence>
<keyword evidence="18" id="KW-0449">Lipoprotein</keyword>
<evidence type="ECO:0000256" key="4">
    <source>
        <dbReference type="ARBA" id="ARBA00012564"/>
    </source>
</evidence>
<dbReference type="GO" id="GO:0005615">
    <property type="term" value="C:extracellular space"/>
    <property type="evidence" value="ECO:0007669"/>
    <property type="project" value="TreeGrafter"/>
</dbReference>
<feature type="binding site" evidence="21">
    <location>
        <position position="377"/>
    </location>
    <ligand>
        <name>Zn(2+)</name>
        <dbReference type="ChEBI" id="CHEBI:29105"/>
        <note>catalytic</note>
    </ligand>
</feature>
<evidence type="ECO:0000256" key="2">
    <source>
        <dbReference type="ARBA" id="ARBA00004609"/>
    </source>
</evidence>
<feature type="domain" description="ERAP1-like C-terminal" evidence="24">
    <location>
        <begin position="611"/>
        <end position="919"/>
    </location>
</feature>
<dbReference type="Proteomes" id="UP000075920">
    <property type="component" value="Unassembled WGS sequence"/>
</dbReference>
<evidence type="ECO:0000256" key="15">
    <source>
        <dbReference type="ARBA" id="ARBA00023136"/>
    </source>
</evidence>
<evidence type="ECO:0000313" key="27">
    <source>
        <dbReference type="Proteomes" id="UP000075920"/>
    </source>
</evidence>
<evidence type="ECO:0000259" key="24">
    <source>
        <dbReference type="Pfam" id="PF11838"/>
    </source>
</evidence>
<evidence type="ECO:0000256" key="1">
    <source>
        <dbReference type="ARBA" id="ARBA00000098"/>
    </source>
</evidence>
<dbReference type="GO" id="GO:0098552">
    <property type="term" value="C:side of membrane"/>
    <property type="evidence" value="ECO:0007669"/>
    <property type="project" value="UniProtKB-KW"/>
</dbReference>
<dbReference type="CDD" id="cd09601">
    <property type="entry name" value="M1_APN-Q_like"/>
    <property type="match status" value="1"/>
</dbReference>
<dbReference type="GO" id="GO:0042277">
    <property type="term" value="F:peptide binding"/>
    <property type="evidence" value="ECO:0007669"/>
    <property type="project" value="TreeGrafter"/>
</dbReference>
<comment type="catalytic activity">
    <reaction evidence="1">
        <text>Release of an N-terminal amino acid, Xaa-|-Yaa- from a peptide, amide or arylamide. Xaa is preferably Ala, but may be most amino acids including Pro (slow action). When a terminal hydrophobic residue is followed by a prolyl residue, the two may be released as an intact Xaa-Pro dipeptide.</text>
        <dbReference type="EC" id="3.4.11.2"/>
    </reaction>
</comment>
<feature type="domain" description="Peptidase M1 membrane alanine aminopeptidase" evidence="23">
    <location>
        <begin position="303"/>
        <end position="505"/>
    </location>
</feature>
<keyword evidence="16" id="KW-1015">Disulfide bond</keyword>
<comment type="cofactor">
    <cofactor evidence="21">
        <name>Zn(2+)</name>
        <dbReference type="ChEBI" id="CHEBI:29105"/>
    </cofactor>
    <text evidence="21">Binds 1 zinc ion per subunit.</text>
</comment>
<evidence type="ECO:0000256" key="12">
    <source>
        <dbReference type="ARBA" id="ARBA00022801"/>
    </source>
</evidence>
<dbReference type="Pfam" id="PF17900">
    <property type="entry name" value="Peptidase_M1_N"/>
    <property type="match status" value="1"/>
</dbReference>
<name>A0A182W7Y5_9DIPT</name>
<dbReference type="EnsemblMetazoa" id="AMIN006458-RA">
    <property type="protein sequence ID" value="AMIN006458-PA"/>
    <property type="gene ID" value="AMIN006458"/>
</dbReference>
<dbReference type="GO" id="GO:0008270">
    <property type="term" value="F:zinc ion binding"/>
    <property type="evidence" value="ECO:0007669"/>
    <property type="project" value="InterPro"/>
</dbReference>
<dbReference type="Gene3D" id="1.25.50.20">
    <property type="match status" value="1"/>
</dbReference>
<dbReference type="GO" id="GO:0005886">
    <property type="term" value="C:plasma membrane"/>
    <property type="evidence" value="ECO:0007669"/>
    <property type="project" value="UniProtKB-SubCell"/>
</dbReference>
<evidence type="ECO:0000256" key="17">
    <source>
        <dbReference type="ARBA" id="ARBA00023180"/>
    </source>
</evidence>
<evidence type="ECO:0000256" key="16">
    <source>
        <dbReference type="ARBA" id="ARBA00023157"/>
    </source>
</evidence>
<dbReference type="InterPro" id="IPR050344">
    <property type="entry name" value="Peptidase_M1_aminopeptidases"/>
</dbReference>
<dbReference type="GO" id="GO:0070006">
    <property type="term" value="F:metalloaminopeptidase activity"/>
    <property type="evidence" value="ECO:0007669"/>
    <property type="project" value="TreeGrafter"/>
</dbReference>
<feature type="domain" description="Aminopeptidase N-like N-terminal" evidence="25">
    <location>
        <begin position="66"/>
        <end position="266"/>
    </location>
</feature>
<dbReference type="VEuPathDB" id="VectorBase:AMIN006458"/>
<keyword evidence="11" id="KW-0732">Signal</keyword>
<dbReference type="FunFam" id="1.10.390.10:FF:000013">
    <property type="entry name" value="Aminopeptidase N"/>
    <property type="match status" value="1"/>
</dbReference>
<keyword evidence="8" id="KW-0336">GPI-anchor</keyword>